<evidence type="ECO:0000256" key="2">
    <source>
        <dbReference type="ARBA" id="ARBA00006047"/>
    </source>
</evidence>
<dbReference type="GO" id="GO:0005975">
    <property type="term" value="P:carbohydrate metabolic process"/>
    <property type="evidence" value="ECO:0007669"/>
    <property type="project" value="InterPro"/>
</dbReference>
<sequence length="789" mass="88389">MRIHPFEVTPALPGNLEPLREIAVNLRWSWDHESIELFRRISKGLWEEAGHNPVRMLGAVDQGRLDQLSRDEGFLAHLGRVHADLRLHLERPGWTRGRCPGPPGACIAYFSAEFGITECMPIYSGGLGILAADHLKAASELGLPLVGVGLLYQKGYFEQYLTPDGWQQERYPINDFHNLPITLERLPGGEPLRVRVEMADHLVAARVWRAQVGRIPLYLLDTNIPDNDPADQDITDELYGGDGDLRIRQELILGVGGLRALKALGLRPTVCHLNEGHSAFLALERMREEIAEHGLAPEEARLAVEAGNVFTTHTPVPAGIDVFPLRLAETYLAPYARLLGLESRELLALGADPHADGFSMAALAIRMAARINGVSRLHGRVARRMFAHLWPGAPEEEIPITHITNGIHVRSWISHEMASLYDRYLGPRWTEDPADQTVWNGVEEIPDSELWSTHERRRERLVAFARRTLARQLERRGAPDAALALAREVLDPEALTIGFARRFAPYKRAALLFRDLERLTRLLDQPGRPVQILFAGKAHPRDERGKALIREIVGHTRHERLRRHIVFLENYDTSLARYLVAGVDVWLNTPRRPREASGTSGMKAAVNGALNLSILDGWWDEAYARKIGWAIGRGEEYADEEQQDRVESRALYDILENDVVPLFYSRGVDGIPREWTARMRAAMRALCPVHNTNRMVCQYMLEHYQVCAERYARLTADGGARLRALAAWERRVRGAWGEVRAWDVSAAGTGAASVGGEIRVACSVALGSLAPADVAVQVYHGRLDEHGRI</sequence>
<dbReference type="AlphaFoldDB" id="A0A937X9P7"/>
<evidence type="ECO:0000313" key="7">
    <source>
        <dbReference type="Proteomes" id="UP000748308"/>
    </source>
</evidence>
<accession>A0A937X9P7</accession>
<dbReference type="SUPFAM" id="SSF53756">
    <property type="entry name" value="UDP-Glycosyltransferase/glycogen phosphorylase"/>
    <property type="match status" value="1"/>
</dbReference>
<evidence type="ECO:0000259" key="5">
    <source>
        <dbReference type="Pfam" id="PF11897"/>
    </source>
</evidence>
<reference evidence="6" key="1">
    <citation type="submission" date="2019-03" db="EMBL/GenBank/DDBJ databases">
        <title>Lake Tanganyika Metagenome-Assembled Genomes (MAGs).</title>
        <authorList>
            <person name="Tran P."/>
        </authorList>
    </citation>
    <scope>NUCLEOTIDE SEQUENCE</scope>
    <source>
        <strain evidence="6">M_DeepCast_400m_m2_100</strain>
    </source>
</reference>
<comment type="caution">
    <text evidence="6">The sequence shown here is derived from an EMBL/GenBank/DDBJ whole genome shotgun (WGS) entry which is preliminary data.</text>
</comment>
<feature type="non-terminal residue" evidence="6">
    <location>
        <position position="789"/>
    </location>
</feature>
<evidence type="ECO:0000256" key="4">
    <source>
        <dbReference type="PIRSR" id="PIRSR000460-1"/>
    </source>
</evidence>
<proteinExistence type="inferred from homology"/>
<dbReference type="GO" id="GO:0008184">
    <property type="term" value="F:glycogen phosphorylase activity"/>
    <property type="evidence" value="ECO:0007669"/>
    <property type="project" value="InterPro"/>
</dbReference>
<name>A0A937X9P7_UNCEI</name>
<dbReference type="Gene3D" id="3.40.50.2000">
    <property type="entry name" value="Glycogen Phosphorylase B"/>
    <property type="match status" value="3"/>
</dbReference>
<dbReference type="PANTHER" id="PTHR42655">
    <property type="entry name" value="GLYCOGEN PHOSPHORYLASE"/>
    <property type="match status" value="1"/>
</dbReference>
<dbReference type="InterPro" id="IPR052182">
    <property type="entry name" value="Glycogen/Maltodextrin_Phosph"/>
</dbReference>
<dbReference type="InterPro" id="IPR011834">
    <property type="entry name" value="Agluc_phsphrylas"/>
</dbReference>
<evidence type="ECO:0000313" key="6">
    <source>
        <dbReference type="EMBL" id="MBM3318261.1"/>
    </source>
</evidence>
<feature type="domain" description="DUF3417" evidence="5">
    <location>
        <begin position="12"/>
        <end position="120"/>
    </location>
</feature>
<evidence type="ECO:0000256" key="3">
    <source>
        <dbReference type="ARBA" id="ARBA00022533"/>
    </source>
</evidence>
<feature type="modified residue" description="N6-(pyridoxal phosphate)lysine" evidence="4">
    <location>
        <position position="603"/>
    </location>
</feature>
<dbReference type="PIRSF" id="PIRSF000460">
    <property type="entry name" value="Pprylas_GlgP"/>
    <property type="match status" value="1"/>
</dbReference>
<gene>
    <name evidence="6" type="primary">glgP</name>
    <name evidence="6" type="ORF">FJY75_10475</name>
</gene>
<dbReference type="NCBIfam" id="TIGR02094">
    <property type="entry name" value="more_P_ylases"/>
    <property type="match status" value="1"/>
</dbReference>
<evidence type="ECO:0000256" key="1">
    <source>
        <dbReference type="ARBA" id="ARBA00001275"/>
    </source>
</evidence>
<dbReference type="Proteomes" id="UP000748308">
    <property type="component" value="Unassembled WGS sequence"/>
</dbReference>
<dbReference type="Pfam" id="PF00343">
    <property type="entry name" value="Phosphorylase"/>
    <property type="match status" value="1"/>
</dbReference>
<comment type="catalytic activity">
    <reaction evidence="1">
        <text>[(1-&gt;4)-alpha-D-glucosyl](n) + phosphate = [(1-&gt;4)-alpha-D-glucosyl](n-1) + alpha-D-glucose 1-phosphate</text>
        <dbReference type="Rhea" id="RHEA:41732"/>
        <dbReference type="Rhea" id="RHEA-COMP:9584"/>
        <dbReference type="Rhea" id="RHEA-COMP:9586"/>
        <dbReference type="ChEBI" id="CHEBI:15444"/>
        <dbReference type="ChEBI" id="CHEBI:43474"/>
        <dbReference type="ChEBI" id="CHEBI:58601"/>
        <dbReference type="EC" id="2.4.1.1"/>
    </reaction>
</comment>
<dbReference type="GO" id="GO:0030170">
    <property type="term" value="F:pyridoxal phosphate binding"/>
    <property type="evidence" value="ECO:0007669"/>
    <property type="project" value="InterPro"/>
</dbReference>
<dbReference type="Pfam" id="PF11897">
    <property type="entry name" value="DUF3417"/>
    <property type="match status" value="1"/>
</dbReference>
<keyword evidence="4" id="KW-0663">Pyridoxal phosphate</keyword>
<protein>
    <submittedName>
        <fullName evidence="6">Alpha-glucan family phosphorylase</fullName>
    </submittedName>
</protein>
<dbReference type="InterPro" id="IPR000811">
    <property type="entry name" value="Glyco_trans_35"/>
</dbReference>
<keyword evidence="3" id="KW-0021">Allosteric enzyme</keyword>
<dbReference type="PANTHER" id="PTHR42655:SF1">
    <property type="entry name" value="GLYCOGEN PHOSPHORYLASE"/>
    <property type="match status" value="1"/>
</dbReference>
<dbReference type="EMBL" id="VGIY01000306">
    <property type="protein sequence ID" value="MBM3318261.1"/>
    <property type="molecule type" value="Genomic_DNA"/>
</dbReference>
<organism evidence="6 7">
    <name type="scientific">Eiseniibacteriota bacterium</name>
    <dbReference type="NCBI Taxonomy" id="2212470"/>
    <lineage>
        <taxon>Bacteria</taxon>
        <taxon>Candidatus Eiseniibacteriota</taxon>
    </lineage>
</organism>
<dbReference type="InterPro" id="IPR024517">
    <property type="entry name" value="Glycogen_phosphorylase_DUF3417"/>
</dbReference>
<comment type="similarity">
    <text evidence="2">Belongs to the glycogen phosphorylase family.</text>
</comment>